<accession>A0A7H4LWP1</accession>
<sequence length="168" mass="18999">MTTLKLDTLSPRIQAHKMALVHIVKPPVCTERALHYTEAYQQHLDKPIPVRRALALAHHLAERTIWIKHDELIVGNQASEVRAAPIFPEYTVSWIEKEIDDLADRPGAGFAVSEENKRVLHEVCPWWRGQPYRIAATACLPTSKKRCWRPALSKPKAIMTSGDAHLCG</sequence>
<dbReference type="InterPro" id="IPR004184">
    <property type="entry name" value="PFL_dom"/>
</dbReference>
<dbReference type="AlphaFoldDB" id="A0A7H4LWP1"/>
<dbReference type="GO" id="GO:0005829">
    <property type="term" value="C:cytosol"/>
    <property type="evidence" value="ECO:0007669"/>
    <property type="project" value="TreeGrafter"/>
</dbReference>
<dbReference type="InterPro" id="IPR051215">
    <property type="entry name" value="GRE"/>
</dbReference>
<evidence type="ECO:0000313" key="3">
    <source>
        <dbReference type="Proteomes" id="UP000255050"/>
    </source>
</evidence>
<organism evidence="2 3">
    <name type="scientific">Klebsiella michiganensis</name>
    <dbReference type="NCBI Taxonomy" id="1134687"/>
    <lineage>
        <taxon>Bacteria</taxon>
        <taxon>Pseudomonadati</taxon>
        <taxon>Pseudomonadota</taxon>
        <taxon>Gammaproteobacteria</taxon>
        <taxon>Enterobacterales</taxon>
        <taxon>Enterobacteriaceae</taxon>
        <taxon>Klebsiella/Raoultella group</taxon>
        <taxon>Klebsiella</taxon>
    </lineage>
</organism>
<feature type="domain" description="PFL" evidence="1">
    <location>
        <begin position="11"/>
        <end position="168"/>
    </location>
</feature>
<dbReference type="PANTHER" id="PTHR43641:SF2">
    <property type="entry name" value="DEHYDRATASE YBIW-RELATED"/>
    <property type="match status" value="1"/>
</dbReference>
<dbReference type="Pfam" id="PF02901">
    <property type="entry name" value="PFL-like"/>
    <property type="match status" value="1"/>
</dbReference>
<proteinExistence type="predicted"/>
<dbReference type="EMBL" id="UGJR01000002">
    <property type="protein sequence ID" value="STR40567.1"/>
    <property type="molecule type" value="Genomic_DNA"/>
</dbReference>
<dbReference type="GO" id="GO:0016829">
    <property type="term" value="F:lyase activity"/>
    <property type="evidence" value="ECO:0007669"/>
    <property type="project" value="UniProtKB-KW"/>
</dbReference>
<protein>
    <submittedName>
        <fullName evidence="2">Pyruvate formate-lyase</fullName>
    </submittedName>
</protein>
<evidence type="ECO:0000313" key="2">
    <source>
        <dbReference type="EMBL" id="STR40567.1"/>
    </source>
</evidence>
<dbReference type="Proteomes" id="UP000255050">
    <property type="component" value="Unassembled WGS sequence"/>
</dbReference>
<dbReference type="Gene3D" id="3.20.70.20">
    <property type="match status" value="1"/>
</dbReference>
<keyword evidence="2" id="KW-0670">Pyruvate</keyword>
<keyword evidence="2" id="KW-0456">Lyase</keyword>
<dbReference type="PROSITE" id="PS51554">
    <property type="entry name" value="PFL"/>
    <property type="match status" value="1"/>
</dbReference>
<reference evidence="2 3" key="1">
    <citation type="submission" date="2018-06" db="EMBL/GenBank/DDBJ databases">
        <authorList>
            <consortium name="Pathogen Informatics"/>
            <person name="Doyle S."/>
        </authorList>
    </citation>
    <scope>NUCLEOTIDE SEQUENCE [LARGE SCALE GENOMIC DNA]</scope>
    <source>
        <strain evidence="2 3">NCTC11694</strain>
    </source>
</reference>
<dbReference type="PANTHER" id="PTHR43641">
    <property type="entry name" value="FORMATE ACETYLTRANSFERASE 3-RELATED"/>
    <property type="match status" value="1"/>
</dbReference>
<evidence type="ECO:0000259" key="1">
    <source>
        <dbReference type="PROSITE" id="PS51554"/>
    </source>
</evidence>
<dbReference type="SUPFAM" id="SSF51998">
    <property type="entry name" value="PFL-like glycyl radical enzymes"/>
    <property type="match status" value="1"/>
</dbReference>
<comment type="caution">
    <text evidence="2">The sequence shown here is derived from an EMBL/GenBank/DDBJ whole genome shotgun (WGS) entry which is preliminary data.</text>
</comment>
<gene>
    <name evidence="2" type="ORF">NCTC11694_01724</name>
</gene>
<name>A0A7H4LWP1_9ENTR</name>